<proteinExistence type="predicted"/>
<sequence>MTDLSAFTITKFEYEDCFKLQIQYNDKCANPPILLLQLYPTTALPPRFHQPRPKIPSTPRKTNNPSALTLIPSATPLGGSPYAIVKLNTLGVPDGGFELWVEGRGVIEREDVYYRGTGPGDSGSGSTTTPGTIGIGTGSGSDAAPSSLAGGDEGCRMGGSSCGCGSGSTATSGTPSPGPDSGSDTAASLPILRWAWTWDSGSGDVDPDPESESAMASNKEIPFAGAEASKEPADERISMFFGGHENEWASPRDQSHVWFKWFEMERIA</sequence>
<dbReference type="AlphaFoldDB" id="A0A9P5PD09"/>
<dbReference type="Proteomes" id="UP000772434">
    <property type="component" value="Unassembled WGS sequence"/>
</dbReference>
<keyword evidence="3" id="KW-1185">Reference proteome</keyword>
<evidence type="ECO:0000313" key="2">
    <source>
        <dbReference type="EMBL" id="KAF9059860.1"/>
    </source>
</evidence>
<name>A0A9P5PD09_9AGAR</name>
<protein>
    <submittedName>
        <fullName evidence="2">Uncharacterized protein</fullName>
    </submittedName>
</protein>
<evidence type="ECO:0000313" key="3">
    <source>
        <dbReference type="Proteomes" id="UP000772434"/>
    </source>
</evidence>
<dbReference type="OrthoDB" id="10069995at2759"/>
<evidence type="ECO:0000256" key="1">
    <source>
        <dbReference type="SAM" id="MobiDB-lite"/>
    </source>
</evidence>
<feature type="compositionally biased region" description="Low complexity" evidence="1">
    <location>
        <begin position="167"/>
        <end position="186"/>
    </location>
</feature>
<comment type="caution">
    <text evidence="2">The sequence shown here is derived from an EMBL/GenBank/DDBJ whole genome shotgun (WGS) entry which is preliminary data.</text>
</comment>
<accession>A0A9P5PD09</accession>
<dbReference type="EMBL" id="JADNRY010000274">
    <property type="protein sequence ID" value="KAF9059860.1"/>
    <property type="molecule type" value="Genomic_DNA"/>
</dbReference>
<feature type="region of interest" description="Disordered" evidence="1">
    <location>
        <begin position="115"/>
        <end position="186"/>
    </location>
</feature>
<organism evidence="2 3">
    <name type="scientific">Rhodocollybia butyracea</name>
    <dbReference type="NCBI Taxonomy" id="206335"/>
    <lineage>
        <taxon>Eukaryota</taxon>
        <taxon>Fungi</taxon>
        <taxon>Dikarya</taxon>
        <taxon>Basidiomycota</taxon>
        <taxon>Agaricomycotina</taxon>
        <taxon>Agaricomycetes</taxon>
        <taxon>Agaricomycetidae</taxon>
        <taxon>Agaricales</taxon>
        <taxon>Marasmiineae</taxon>
        <taxon>Omphalotaceae</taxon>
        <taxon>Rhodocollybia</taxon>
    </lineage>
</organism>
<reference evidence="2" key="1">
    <citation type="submission" date="2020-11" db="EMBL/GenBank/DDBJ databases">
        <authorList>
            <consortium name="DOE Joint Genome Institute"/>
            <person name="Ahrendt S."/>
            <person name="Riley R."/>
            <person name="Andreopoulos W."/>
            <person name="Labutti K."/>
            <person name="Pangilinan J."/>
            <person name="Ruiz-Duenas F.J."/>
            <person name="Barrasa J.M."/>
            <person name="Sanchez-Garcia M."/>
            <person name="Camarero S."/>
            <person name="Miyauchi S."/>
            <person name="Serrano A."/>
            <person name="Linde D."/>
            <person name="Babiker R."/>
            <person name="Drula E."/>
            <person name="Ayuso-Fernandez I."/>
            <person name="Pacheco R."/>
            <person name="Padilla G."/>
            <person name="Ferreira P."/>
            <person name="Barriuso J."/>
            <person name="Kellner H."/>
            <person name="Castanera R."/>
            <person name="Alfaro M."/>
            <person name="Ramirez L."/>
            <person name="Pisabarro A.G."/>
            <person name="Kuo A."/>
            <person name="Tritt A."/>
            <person name="Lipzen A."/>
            <person name="He G."/>
            <person name="Yan M."/>
            <person name="Ng V."/>
            <person name="Cullen D."/>
            <person name="Martin F."/>
            <person name="Rosso M.-N."/>
            <person name="Henrissat B."/>
            <person name="Hibbett D."/>
            <person name="Martinez A.T."/>
            <person name="Grigoriev I.V."/>
        </authorList>
    </citation>
    <scope>NUCLEOTIDE SEQUENCE</scope>
    <source>
        <strain evidence="2">AH 40177</strain>
    </source>
</reference>
<gene>
    <name evidence="2" type="ORF">BDP27DRAFT_1371059</name>
</gene>
<feature type="compositionally biased region" description="Gly residues" evidence="1">
    <location>
        <begin position="156"/>
        <end position="166"/>
    </location>
</feature>